<gene>
    <name evidence="1" type="ORF">ACAOBT_LOCUS2638</name>
</gene>
<dbReference type="Proteomes" id="UP001152888">
    <property type="component" value="Unassembled WGS sequence"/>
</dbReference>
<accession>A0A9P0NYW1</accession>
<reference evidence="1" key="1">
    <citation type="submission" date="2022-03" db="EMBL/GenBank/DDBJ databases">
        <authorList>
            <person name="Sayadi A."/>
        </authorList>
    </citation>
    <scope>NUCLEOTIDE SEQUENCE</scope>
</reference>
<comment type="caution">
    <text evidence="1">The sequence shown here is derived from an EMBL/GenBank/DDBJ whole genome shotgun (WGS) entry which is preliminary data.</text>
</comment>
<sequence>MRACPGRGLSSGMCINPASNRCPMVEAYSFLPPPEQDTELLLLHLKSTCFNLIFKLHSHTVYCQSTAIFSLRYESPSDNYIATNIAAD</sequence>
<name>A0A9P0NYW1_ACAOB</name>
<protein>
    <submittedName>
        <fullName evidence="1">Uncharacterized protein</fullName>
    </submittedName>
</protein>
<dbReference type="AlphaFoldDB" id="A0A9P0NYW1"/>
<evidence type="ECO:0000313" key="1">
    <source>
        <dbReference type="EMBL" id="CAH1958440.1"/>
    </source>
</evidence>
<proteinExistence type="predicted"/>
<dbReference type="EMBL" id="CAKOFQ010006677">
    <property type="protein sequence ID" value="CAH1958440.1"/>
    <property type="molecule type" value="Genomic_DNA"/>
</dbReference>
<organism evidence="1 2">
    <name type="scientific">Acanthoscelides obtectus</name>
    <name type="common">Bean weevil</name>
    <name type="synonym">Bruchus obtectus</name>
    <dbReference type="NCBI Taxonomy" id="200917"/>
    <lineage>
        <taxon>Eukaryota</taxon>
        <taxon>Metazoa</taxon>
        <taxon>Ecdysozoa</taxon>
        <taxon>Arthropoda</taxon>
        <taxon>Hexapoda</taxon>
        <taxon>Insecta</taxon>
        <taxon>Pterygota</taxon>
        <taxon>Neoptera</taxon>
        <taxon>Endopterygota</taxon>
        <taxon>Coleoptera</taxon>
        <taxon>Polyphaga</taxon>
        <taxon>Cucujiformia</taxon>
        <taxon>Chrysomeloidea</taxon>
        <taxon>Chrysomelidae</taxon>
        <taxon>Bruchinae</taxon>
        <taxon>Bruchini</taxon>
        <taxon>Acanthoscelides</taxon>
    </lineage>
</organism>
<evidence type="ECO:0000313" key="2">
    <source>
        <dbReference type="Proteomes" id="UP001152888"/>
    </source>
</evidence>
<keyword evidence="2" id="KW-1185">Reference proteome</keyword>